<dbReference type="Pfam" id="PF19841">
    <property type="entry name" value="GldN"/>
    <property type="match status" value="1"/>
</dbReference>
<evidence type="ECO:0000313" key="2">
    <source>
        <dbReference type="Proteomes" id="UP000239872"/>
    </source>
</evidence>
<reference evidence="1 2" key="1">
    <citation type="submission" date="2018-01" db="EMBL/GenBank/DDBJ databases">
        <title>A novel member of the phylum Bacteroidetes isolated from glacier ice.</title>
        <authorList>
            <person name="Liu Q."/>
            <person name="Xin Y.-H."/>
        </authorList>
    </citation>
    <scope>NUCLEOTIDE SEQUENCE [LARGE SCALE GENOMIC DNA]</scope>
    <source>
        <strain evidence="1 2">RB1R16</strain>
    </source>
</reference>
<keyword evidence="2" id="KW-1185">Reference proteome</keyword>
<protein>
    <submittedName>
        <fullName evidence="1">Uncharacterized protein</fullName>
    </submittedName>
</protein>
<dbReference type="AlphaFoldDB" id="A0A2S7SPU1"/>
<gene>
    <name evidence="1" type="ORF">CJD36_022700</name>
</gene>
<dbReference type="EMBL" id="PPSL01000015">
    <property type="protein sequence ID" value="PQJ08738.1"/>
    <property type="molecule type" value="Genomic_DNA"/>
</dbReference>
<evidence type="ECO:0000313" key="1">
    <source>
        <dbReference type="EMBL" id="PQJ08738.1"/>
    </source>
</evidence>
<dbReference type="InterPro" id="IPR019847">
    <property type="entry name" value="Gliding_motility_assoc_GldN"/>
</dbReference>
<dbReference type="RefSeq" id="WP_105041502.1">
    <property type="nucleotide sequence ID" value="NZ_PPSL01000015.1"/>
</dbReference>
<dbReference type="Proteomes" id="UP000239872">
    <property type="component" value="Unassembled WGS sequence"/>
</dbReference>
<proteinExistence type="predicted"/>
<organism evidence="1 2">
    <name type="scientific">Flavipsychrobacter stenotrophus</name>
    <dbReference type="NCBI Taxonomy" id="2077091"/>
    <lineage>
        <taxon>Bacteria</taxon>
        <taxon>Pseudomonadati</taxon>
        <taxon>Bacteroidota</taxon>
        <taxon>Chitinophagia</taxon>
        <taxon>Chitinophagales</taxon>
        <taxon>Chitinophagaceae</taxon>
        <taxon>Flavipsychrobacter</taxon>
    </lineage>
</organism>
<accession>A0A2S7SPU1</accession>
<sequence length="243" mass="27736">MFTAMSRLFITFLVFFLIPGAIAKAQNGKIKTKDRTAAVHWTDVRESSVLWKKIVMREVDLTNAYNTPLLEMKDSAGNSITINDLFRKLAKENVVAITDLAGDKFKVNDSTLDLLAKEIKRGDSACVSKYLMVEEWLFDRDLGKMVVHILWLGPYISGIEGTVNYKGRKKDGQIYWVDESKIPCASTPHQPLFAIRYDDLKRELTRYKLDVTGSKKEGAISVFDFFENRQFTSKIICVESKYP</sequence>
<comment type="caution">
    <text evidence="1">The sequence shown here is derived from an EMBL/GenBank/DDBJ whole genome shotgun (WGS) entry which is preliminary data.</text>
</comment>
<name>A0A2S7SPU1_9BACT</name>